<proteinExistence type="predicted"/>
<reference evidence="1" key="1">
    <citation type="submission" date="2020-08" db="EMBL/GenBank/DDBJ databases">
        <title>Plant Genome Project.</title>
        <authorList>
            <person name="Zhang R.-G."/>
        </authorList>
    </citation>
    <scope>NUCLEOTIDE SEQUENCE</scope>
    <source>
        <strain evidence="1">WSP0</strain>
        <tissue evidence="1">Leaf</tissue>
    </source>
</reference>
<protein>
    <submittedName>
        <fullName evidence="1">Uncharacterized protein</fullName>
    </submittedName>
</protein>
<evidence type="ECO:0000313" key="2">
    <source>
        <dbReference type="Proteomes" id="UP000823749"/>
    </source>
</evidence>
<comment type="caution">
    <text evidence="1">The sequence shown here is derived from an EMBL/GenBank/DDBJ whole genome shotgun (WGS) entry which is preliminary data.</text>
</comment>
<dbReference type="AlphaFoldDB" id="A0AAV6J3I3"/>
<dbReference type="Proteomes" id="UP000823749">
    <property type="component" value="Chromosome 8"/>
</dbReference>
<dbReference type="EMBL" id="JACTNZ010000008">
    <property type="protein sequence ID" value="KAG5535571.1"/>
    <property type="molecule type" value="Genomic_DNA"/>
</dbReference>
<keyword evidence="2" id="KW-1185">Reference proteome</keyword>
<gene>
    <name evidence="1" type="ORF">RHGRI_023366</name>
</gene>
<accession>A0AAV6J3I3</accession>
<organism evidence="1 2">
    <name type="scientific">Rhododendron griersonianum</name>
    <dbReference type="NCBI Taxonomy" id="479676"/>
    <lineage>
        <taxon>Eukaryota</taxon>
        <taxon>Viridiplantae</taxon>
        <taxon>Streptophyta</taxon>
        <taxon>Embryophyta</taxon>
        <taxon>Tracheophyta</taxon>
        <taxon>Spermatophyta</taxon>
        <taxon>Magnoliopsida</taxon>
        <taxon>eudicotyledons</taxon>
        <taxon>Gunneridae</taxon>
        <taxon>Pentapetalae</taxon>
        <taxon>asterids</taxon>
        <taxon>Ericales</taxon>
        <taxon>Ericaceae</taxon>
        <taxon>Ericoideae</taxon>
        <taxon>Rhodoreae</taxon>
        <taxon>Rhododendron</taxon>
    </lineage>
</organism>
<sequence>MCNYVAIKLNFTKLIENDIVDRYVFSDNNASLDYGGSCLSSGRPDGLNPTLQQQLKLSLQDIAG</sequence>
<name>A0AAV6J3I3_9ERIC</name>
<evidence type="ECO:0000313" key="1">
    <source>
        <dbReference type="EMBL" id="KAG5535571.1"/>
    </source>
</evidence>